<gene>
    <name evidence="2" type="ORF">A8V01_09065</name>
</gene>
<evidence type="ECO:0008006" key="4">
    <source>
        <dbReference type="Google" id="ProtNLM"/>
    </source>
</evidence>
<dbReference type="Proteomes" id="UP000236327">
    <property type="component" value="Unassembled WGS sequence"/>
</dbReference>
<comment type="caution">
    <text evidence="2">The sequence shown here is derived from an EMBL/GenBank/DDBJ whole genome shotgun (WGS) entry which is preliminary data.</text>
</comment>
<keyword evidence="1" id="KW-0812">Transmembrane</keyword>
<organism evidence="2 3">
    <name type="scientific">Novosphingobium guangzhouense</name>
    <dbReference type="NCBI Taxonomy" id="1850347"/>
    <lineage>
        <taxon>Bacteria</taxon>
        <taxon>Pseudomonadati</taxon>
        <taxon>Pseudomonadota</taxon>
        <taxon>Alphaproteobacteria</taxon>
        <taxon>Sphingomonadales</taxon>
        <taxon>Sphingomonadaceae</taxon>
        <taxon>Novosphingobium</taxon>
    </lineage>
</organism>
<keyword evidence="3" id="KW-1185">Reference proteome</keyword>
<sequence>MIAFGLITTLFAVVGMAIARERGVDMLSGFCLGLLLGPFGLVGTYMLGSTDDRDEVMLKKGQRVRCNQCAELARPEAVVCPSCHHALAPAVE</sequence>
<proteinExistence type="predicted"/>
<dbReference type="EMBL" id="LYMM01000073">
    <property type="protein sequence ID" value="PNU02519.1"/>
    <property type="molecule type" value="Genomic_DNA"/>
</dbReference>
<evidence type="ECO:0000313" key="3">
    <source>
        <dbReference type="Proteomes" id="UP000236327"/>
    </source>
</evidence>
<dbReference type="AlphaFoldDB" id="A0A2K2FUP9"/>
<feature type="transmembrane region" description="Helical" evidence="1">
    <location>
        <begin position="27"/>
        <end position="48"/>
    </location>
</feature>
<name>A0A2K2FUP9_9SPHN</name>
<accession>A0A2K2FUP9</accession>
<keyword evidence="1" id="KW-1133">Transmembrane helix</keyword>
<reference evidence="2 3" key="1">
    <citation type="submission" date="2016-05" db="EMBL/GenBank/DDBJ databases">
        <title>Complete genome sequence of Novosphingobium guangzhouense SA925(T).</title>
        <authorList>
            <person name="Sha S."/>
        </authorList>
    </citation>
    <scope>NUCLEOTIDE SEQUENCE [LARGE SCALE GENOMIC DNA]</scope>
    <source>
        <strain evidence="2 3">SA925</strain>
    </source>
</reference>
<keyword evidence="1" id="KW-0472">Membrane</keyword>
<protein>
    <recommendedName>
        <fullName evidence="4">Zinc ribbon domain-containing protein</fullName>
    </recommendedName>
</protein>
<evidence type="ECO:0000313" key="2">
    <source>
        <dbReference type="EMBL" id="PNU02519.1"/>
    </source>
</evidence>
<evidence type="ECO:0000256" key="1">
    <source>
        <dbReference type="SAM" id="Phobius"/>
    </source>
</evidence>